<name>A0A6J4MVB0_9BACT</name>
<protein>
    <submittedName>
        <fullName evidence="1">Uncharacterized protein</fullName>
    </submittedName>
</protein>
<accession>A0A6J4MVB0</accession>
<organism evidence="1">
    <name type="scientific">uncultured Gemmatimonadota bacterium</name>
    <dbReference type="NCBI Taxonomy" id="203437"/>
    <lineage>
        <taxon>Bacteria</taxon>
        <taxon>Pseudomonadati</taxon>
        <taxon>Gemmatimonadota</taxon>
        <taxon>environmental samples</taxon>
    </lineage>
</organism>
<proteinExistence type="predicted"/>
<dbReference type="AlphaFoldDB" id="A0A6J4MVB0"/>
<sequence>MSVQMNVYGVQDGSTGTLVLTVHPANEVASVSFYVTDASGVRSGPLPHTRIPSTGVFEKDILLGDTEVLVKVEVTPTTGGVLKPGGHSFGRGIGEMSRLRVAGPLQGDGYVYAGWGTPGYALRLGETFGTAGISTAAAEMRPCP</sequence>
<evidence type="ECO:0000313" key="1">
    <source>
        <dbReference type="EMBL" id="CAA9367693.1"/>
    </source>
</evidence>
<reference evidence="1" key="1">
    <citation type="submission" date="2020-02" db="EMBL/GenBank/DDBJ databases">
        <authorList>
            <person name="Meier V. D."/>
        </authorList>
    </citation>
    <scope>NUCLEOTIDE SEQUENCE</scope>
    <source>
        <strain evidence="1">AVDCRST_MAG68</strain>
    </source>
</reference>
<dbReference type="EMBL" id="CADCTW010000230">
    <property type="protein sequence ID" value="CAA9367693.1"/>
    <property type="molecule type" value="Genomic_DNA"/>
</dbReference>
<gene>
    <name evidence="1" type="ORF">AVDCRST_MAG68-5441</name>
</gene>